<dbReference type="Pfam" id="PF00109">
    <property type="entry name" value="ketoacyl-synt"/>
    <property type="match status" value="1"/>
</dbReference>
<sequence length="347" mass="36333">MSGEIDILALGMASPLGLSSRATIAALRAGFAAHEDVDEVEDLAGDSVSACRLEELDTSASRVERAHFFAAHALAETLSWRRWMTPPATFLVGPERPQASNVDSGALWARLRSSFEGVPLPPSATVIPHGRAGLFHALALARDQLFAGAVDLALVGGADSLVTTDELQQLARDNILLGKSNPDGLIPGEGAAFFLLARRGEPGALATIETVALGQELEPRSMGGPPRAAGLTRLFAQLRGTGAARAEVVVSALAYQRWWAREFSHAYLRNAALMPEPLVAVAPSSGLGDLGAAAGGVALATAVWEFHPLVARRGARVLDRALVYGCTDSGTLGACLLRSPRTHGEIS</sequence>
<protein>
    <submittedName>
        <fullName evidence="2">3-oxoacyl-(Acyl carrier protein) synthase</fullName>
    </submittedName>
</protein>
<dbReference type="OrthoDB" id="5494346at2"/>
<evidence type="ECO:0000313" key="2">
    <source>
        <dbReference type="EMBL" id="PRQ03201.1"/>
    </source>
</evidence>
<gene>
    <name evidence="2" type="ORF">ENSA7_53410</name>
</gene>
<dbReference type="SUPFAM" id="SSF53901">
    <property type="entry name" value="Thiolase-like"/>
    <property type="match status" value="1"/>
</dbReference>
<dbReference type="Proteomes" id="UP000238823">
    <property type="component" value="Unassembled WGS sequence"/>
</dbReference>
<proteinExistence type="predicted"/>
<dbReference type="EMBL" id="PVNL01000109">
    <property type="protein sequence ID" value="PRQ03201.1"/>
    <property type="molecule type" value="Genomic_DNA"/>
</dbReference>
<dbReference type="GO" id="GO:0016746">
    <property type="term" value="F:acyltransferase activity"/>
    <property type="evidence" value="ECO:0007669"/>
    <property type="project" value="InterPro"/>
</dbReference>
<name>A0A2S9YDW4_9BACT</name>
<organism evidence="2 3">
    <name type="scientific">Enhygromyxa salina</name>
    <dbReference type="NCBI Taxonomy" id="215803"/>
    <lineage>
        <taxon>Bacteria</taxon>
        <taxon>Pseudomonadati</taxon>
        <taxon>Myxococcota</taxon>
        <taxon>Polyangia</taxon>
        <taxon>Nannocystales</taxon>
        <taxon>Nannocystaceae</taxon>
        <taxon>Enhygromyxa</taxon>
    </lineage>
</organism>
<feature type="domain" description="Beta-ketoacyl synthase-like N-terminal" evidence="1">
    <location>
        <begin position="135"/>
        <end position="199"/>
    </location>
</feature>
<dbReference type="InterPro" id="IPR016039">
    <property type="entry name" value="Thiolase-like"/>
</dbReference>
<evidence type="ECO:0000259" key="1">
    <source>
        <dbReference type="Pfam" id="PF00109"/>
    </source>
</evidence>
<dbReference type="AlphaFoldDB" id="A0A2S9YDW4"/>
<comment type="caution">
    <text evidence="2">The sequence shown here is derived from an EMBL/GenBank/DDBJ whole genome shotgun (WGS) entry which is preliminary data.</text>
</comment>
<accession>A0A2S9YDW4</accession>
<evidence type="ECO:0000313" key="3">
    <source>
        <dbReference type="Proteomes" id="UP000238823"/>
    </source>
</evidence>
<reference evidence="2 3" key="1">
    <citation type="submission" date="2018-03" db="EMBL/GenBank/DDBJ databases">
        <title>Draft Genome Sequences of the Obligatory Marine Myxobacteria Enhygromyxa salina SWB007.</title>
        <authorList>
            <person name="Poehlein A."/>
            <person name="Moghaddam J.A."/>
            <person name="Harms H."/>
            <person name="Alanjari M."/>
            <person name="Koenig G.M."/>
            <person name="Daniel R."/>
            <person name="Schaeberle T.F."/>
        </authorList>
    </citation>
    <scope>NUCLEOTIDE SEQUENCE [LARGE SCALE GENOMIC DNA]</scope>
    <source>
        <strain evidence="2 3">SWB007</strain>
    </source>
</reference>
<dbReference type="InterPro" id="IPR014030">
    <property type="entry name" value="Ketoacyl_synth_N"/>
</dbReference>
<dbReference type="Gene3D" id="3.40.47.10">
    <property type="match status" value="1"/>
</dbReference>